<dbReference type="Pfam" id="PF01061">
    <property type="entry name" value="ABC2_membrane"/>
    <property type="match status" value="2"/>
</dbReference>
<evidence type="ECO:0000256" key="1">
    <source>
        <dbReference type="ARBA" id="ARBA00004141"/>
    </source>
</evidence>
<sequence length="1354" mass="152811">MTEKLQEDIELYARYRGRFHRDEACHVGFRDLTVNGRNYNSDYQRTCGNYPFSILQQLLYRRPSIIPILRQFDGLIEPGETVLVLGRPGSGCSTFLKTLSGQHDGLTITSDSKIRYNGLENQERHGELVYHAETDHHFPELTVHDTLKYAASAKVPLYDSANSCRSERLQSVTDCILKLFSLESSARTRVGDDLIRGVSGGERQRISISEAYVCNGKVHCWDQSTRGLDSATALNIVKLIKESSRSFGTVSLMSLYQASQDMYETFDKVCLLYEGRQIYFGAASEAKEYFTSLGFVCEERMTTADFLTSLTNPEEHVVTEGFHKKVPRSAEDFEVIWKASTKRKELIAQIEKMVSVEVRGEMESQDQDAHLVQKKSSYVLPFHYQVALCNARALQRMKSNMAVPVSGILAQGVLGILTGSMFYNLHSDTASFYSRGALVFFASLLNATASGFEVGTIWAQRPIVEKHHRYALYHPCTEAIAAMICDIPAKILSSLLLNFAVYFMSNLRRTPGAFFTYLVFAFSLHLTMSMFYRMVGYLSRTLAHSMAPVSVWILNWIISTGFIVPTREMRPWVRWIGYINPIAYAFESMMLNEFDGQRFPCTTIIPKGPPYDSMEERMMTCSTVGSIPGETYVEGNRYVSESFGFERSHLWRNLGILWAFLIVFMIVLILGAEFASAEKPRGDILIFRRPSSSKSPITTGHKTVAKEAPARLSGMANIQSHNSVLHWNDLCYDIKSGSAMKRILDQVEGWVRPGQLTVLMGATGAGKTTLLDVLANRTRLGVISGNIAVDGRPRLPAFQRQTGYVQQTDIHIPELTVRESLMFSASLRQPADIMAEDKAAYVEQVMETLEMKSYADAVVGIPGNGLNIEQRRRLSIATELAAKPALLLFLDEPTSGLDSETAWLICRLLRKLADGGQAILCTIHQPSSHIFNTFDRLLLLDRGGRSIYFGDIGHHGAIMKNYFTSHGARDFTEHENPAEWLLEMGSSSKSDDTIDWVSVWRNSQQRRDVQEQITKLSERQSPAVSIYDSSEFAVRFPTQLYTVLLRALQQDWRVPSYLYSKVLLSFGMAFSIGVSFWAAPSTIQGTQGQVFAVFLLLTLFSNMMQLLIWRFAYSRAIFEARERPSKIFSWKTFMCSTMIAEVPSQTFIAVVVYVCFYYPVGMYRHMGSAVRERSGLMFMLIWAYLMFTSSFAHMMAIMIPEPATAINISQLLYMLCLLFCGVLVPSNSFPRFWIFMYRVTPITYLVEGLSTTGLGRRAIECARQEVLVLQGPTNVTCEIYLGPYVSANGGRILNPDSMGSCRFCPVADTDSFLGVLTMSYSRRWLDLGLMFVYIAFNVSAALGVYWLINRRQRR</sequence>
<comment type="similarity">
    <text evidence="2">Belongs to the ABC transporter superfamily. ABCG family. PDR (TC 3.A.1.205) subfamily.</text>
</comment>
<dbReference type="InterPro" id="IPR017871">
    <property type="entry name" value="ABC_transporter-like_CS"/>
</dbReference>
<evidence type="ECO:0000256" key="4">
    <source>
        <dbReference type="ARBA" id="ARBA00022692"/>
    </source>
</evidence>
<keyword evidence="6" id="KW-0067">ATP-binding</keyword>
<dbReference type="GeneID" id="54490067"/>
<feature type="transmembrane region" description="Helical" evidence="9">
    <location>
        <begin position="1211"/>
        <end position="1229"/>
    </location>
</feature>
<dbReference type="InterPro" id="IPR034003">
    <property type="entry name" value="ABCG_PDR_2"/>
</dbReference>
<comment type="subcellular location">
    <subcellularLocation>
        <location evidence="1">Membrane</location>
        <topology evidence="1">Multi-pass membrane protein</topology>
    </subcellularLocation>
</comment>
<dbReference type="GO" id="GO:0140359">
    <property type="term" value="F:ABC-type transporter activity"/>
    <property type="evidence" value="ECO:0007669"/>
    <property type="project" value="InterPro"/>
</dbReference>
<evidence type="ECO:0000313" key="12">
    <source>
        <dbReference type="Proteomes" id="UP000799437"/>
    </source>
</evidence>
<proteinExistence type="inferred from homology"/>
<feature type="domain" description="ABC transporter" evidence="10">
    <location>
        <begin position="725"/>
        <end position="967"/>
    </location>
</feature>
<dbReference type="Pfam" id="PF06422">
    <property type="entry name" value="PDR_CDR"/>
    <property type="match status" value="1"/>
</dbReference>
<dbReference type="InterPro" id="IPR027417">
    <property type="entry name" value="P-loop_NTPase"/>
</dbReference>
<dbReference type="OrthoDB" id="245989at2759"/>
<evidence type="ECO:0000256" key="8">
    <source>
        <dbReference type="ARBA" id="ARBA00023136"/>
    </source>
</evidence>
<feature type="transmembrane region" description="Helical" evidence="9">
    <location>
        <begin position="547"/>
        <end position="565"/>
    </location>
</feature>
<feature type="transmembrane region" description="Helical" evidence="9">
    <location>
        <begin position="437"/>
        <end position="459"/>
    </location>
</feature>
<dbReference type="CDD" id="cd03232">
    <property type="entry name" value="ABCG_PDR_domain2"/>
    <property type="match status" value="1"/>
</dbReference>
<dbReference type="Pfam" id="PF00005">
    <property type="entry name" value="ABC_tran"/>
    <property type="match status" value="2"/>
</dbReference>
<keyword evidence="4 9" id="KW-0812">Transmembrane</keyword>
<feature type="transmembrane region" description="Helical" evidence="9">
    <location>
        <begin position="1090"/>
        <end position="1112"/>
    </location>
</feature>
<dbReference type="InterPro" id="IPR034001">
    <property type="entry name" value="ABCG_PDR_1"/>
</dbReference>
<gene>
    <name evidence="11" type="ORF">EJ05DRAFT_531238</name>
</gene>
<feature type="transmembrane region" description="Helical" evidence="9">
    <location>
        <begin position="402"/>
        <end position="425"/>
    </location>
</feature>
<dbReference type="SUPFAM" id="SSF52540">
    <property type="entry name" value="P-loop containing nucleoside triphosphate hydrolases"/>
    <property type="match status" value="2"/>
</dbReference>
<dbReference type="CDD" id="cd03233">
    <property type="entry name" value="ABCG_PDR_domain1"/>
    <property type="match status" value="1"/>
</dbReference>
<keyword evidence="3" id="KW-0813">Transport</keyword>
<feature type="transmembrane region" description="Helical" evidence="9">
    <location>
        <begin position="1133"/>
        <end position="1159"/>
    </location>
</feature>
<evidence type="ECO:0000256" key="5">
    <source>
        <dbReference type="ARBA" id="ARBA00022741"/>
    </source>
</evidence>
<dbReference type="PANTHER" id="PTHR19241">
    <property type="entry name" value="ATP-BINDING CASSETTE TRANSPORTER"/>
    <property type="match status" value="1"/>
</dbReference>
<feature type="transmembrane region" description="Helical" evidence="9">
    <location>
        <begin position="1179"/>
        <end position="1199"/>
    </location>
</feature>
<dbReference type="RefSeq" id="XP_033602192.1">
    <property type="nucleotide sequence ID" value="XM_033749013.1"/>
</dbReference>
<dbReference type="GO" id="GO:0005524">
    <property type="term" value="F:ATP binding"/>
    <property type="evidence" value="ECO:0007669"/>
    <property type="project" value="UniProtKB-KW"/>
</dbReference>
<protein>
    <recommendedName>
        <fullName evidence="10">ABC transporter domain-containing protein</fullName>
    </recommendedName>
</protein>
<keyword evidence="12" id="KW-1185">Reference proteome</keyword>
<dbReference type="SMART" id="SM00382">
    <property type="entry name" value="AAA"/>
    <property type="match status" value="2"/>
</dbReference>
<evidence type="ECO:0000259" key="10">
    <source>
        <dbReference type="PROSITE" id="PS50893"/>
    </source>
</evidence>
<keyword evidence="8 9" id="KW-0472">Membrane</keyword>
<dbReference type="InterPro" id="IPR003593">
    <property type="entry name" value="AAA+_ATPase"/>
</dbReference>
<reference evidence="11" key="1">
    <citation type="journal article" date="2020" name="Stud. Mycol.">
        <title>101 Dothideomycetes genomes: a test case for predicting lifestyles and emergence of pathogens.</title>
        <authorList>
            <person name="Haridas S."/>
            <person name="Albert R."/>
            <person name="Binder M."/>
            <person name="Bloem J."/>
            <person name="Labutti K."/>
            <person name="Salamov A."/>
            <person name="Andreopoulos B."/>
            <person name="Baker S."/>
            <person name="Barry K."/>
            <person name="Bills G."/>
            <person name="Bluhm B."/>
            <person name="Cannon C."/>
            <person name="Castanera R."/>
            <person name="Culley D."/>
            <person name="Daum C."/>
            <person name="Ezra D."/>
            <person name="Gonzalez J."/>
            <person name="Henrissat B."/>
            <person name="Kuo A."/>
            <person name="Liang C."/>
            <person name="Lipzen A."/>
            <person name="Lutzoni F."/>
            <person name="Magnuson J."/>
            <person name="Mondo S."/>
            <person name="Nolan M."/>
            <person name="Ohm R."/>
            <person name="Pangilinan J."/>
            <person name="Park H.-J."/>
            <person name="Ramirez L."/>
            <person name="Alfaro M."/>
            <person name="Sun H."/>
            <person name="Tritt A."/>
            <person name="Yoshinaga Y."/>
            <person name="Zwiers L.-H."/>
            <person name="Turgeon B."/>
            <person name="Goodwin S."/>
            <person name="Spatafora J."/>
            <person name="Crous P."/>
            <person name="Grigoriev I."/>
        </authorList>
    </citation>
    <scope>NUCLEOTIDE SEQUENCE</scope>
    <source>
        <strain evidence="11">CBS 121739</strain>
    </source>
</reference>
<evidence type="ECO:0000256" key="9">
    <source>
        <dbReference type="SAM" id="Phobius"/>
    </source>
</evidence>
<dbReference type="InterPro" id="IPR013525">
    <property type="entry name" value="ABC2_TM"/>
</dbReference>
<accession>A0A6A6WF50</accession>
<dbReference type="EMBL" id="ML996569">
    <property type="protein sequence ID" value="KAF2759741.1"/>
    <property type="molecule type" value="Genomic_DNA"/>
</dbReference>
<evidence type="ECO:0000256" key="6">
    <source>
        <dbReference type="ARBA" id="ARBA00022840"/>
    </source>
</evidence>
<feature type="transmembrane region" description="Helical" evidence="9">
    <location>
        <begin position="1058"/>
        <end position="1078"/>
    </location>
</feature>
<keyword evidence="5" id="KW-0547">Nucleotide-binding</keyword>
<evidence type="ECO:0000256" key="7">
    <source>
        <dbReference type="ARBA" id="ARBA00022989"/>
    </source>
</evidence>
<dbReference type="FunFam" id="3.40.50.300:FF:000054">
    <property type="entry name" value="ABC multidrug transporter atrF"/>
    <property type="match status" value="1"/>
</dbReference>
<organism evidence="11 12">
    <name type="scientific">Pseudovirgaria hyperparasitica</name>
    <dbReference type="NCBI Taxonomy" id="470096"/>
    <lineage>
        <taxon>Eukaryota</taxon>
        <taxon>Fungi</taxon>
        <taxon>Dikarya</taxon>
        <taxon>Ascomycota</taxon>
        <taxon>Pezizomycotina</taxon>
        <taxon>Dothideomycetes</taxon>
        <taxon>Dothideomycetes incertae sedis</taxon>
        <taxon>Acrospermales</taxon>
        <taxon>Acrospermaceae</taxon>
        <taxon>Pseudovirgaria</taxon>
    </lineage>
</organism>
<dbReference type="PROSITE" id="PS50893">
    <property type="entry name" value="ABC_TRANSPORTER_2"/>
    <property type="match status" value="2"/>
</dbReference>
<dbReference type="PROSITE" id="PS00211">
    <property type="entry name" value="ABC_TRANSPORTER_1"/>
    <property type="match status" value="1"/>
</dbReference>
<evidence type="ECO:0000256" key="3">
    <source>
        <dbReference type="ARBA" id="ARBA00022448"/>
    </source>
</evidence>
<name>A0A6A6WF50_9PEZI</name>
<dbReference type="Gene3D" id="3.40.50.300">
    <property type="entry name" value="P-loop containing nucleotide triphosphate hydrolases"/>
    <property type="match status" value="2"/>
</dbReference>
<evidence type="ECO:0000256" key="2">
    <source>
        <dbReference type="ARBA" id="ARBA00006012"/>
    </source>
</evidence>
<feature type="domain" description="ABC transporter" evidence="10">
    <location>
        <begin position="54"/>
        <end position="299"/>
    </location>
</feature>
<keyword evidence="7 9" id="KW-1133">Transmembrane helix</keyword>
<dbReference type="Proteomes" id="UP000799437">
    <property type="component" value="Unassembled WGS sequence"/>
</dbReference>
<dbReference type="GO" id="GO:0016020">
    <property type="term" value="C:membrane"/>
    <property type="evidence" value="ECO:0007669"/>
    <property type="project" value="UniProtKB-SubCell"/>
</dbReference>
<dbReference type="InterPro" id="IPR010929">
    <property type="entry name" value="PDR_CDR_ABC"/>
</dbReference>
<dbReference type="GO" id="GO:0016887">
    <property type="term" value="F:ATP hydrolysis activity"/>
    <property type="evidence" value="ECO:0007669"/>
    <property type="project" value="InterPro"/>
</dbReference>
<dbReference type="InterPro" id="IPR003439">
    <property type="entry name" value="ABC_transporter-like_ATP-bd"/>
</dbReference>
<evidence type="ECO:0000313" key="11">
    <source>
        <dbReference type="EMBL" id="KAF2759741.1"/>
    </source>
</evidence>
<feature type="transmembrane region" description="Helical" evidence="9">
    <location>
        <begin position="655"/>
        <end position="675"/>
    </location>
</feature>
<feature type="transmembrane region" description="Helical" evidence="9">
    <location>
        <begin position="514"/>
        <end position="535"/>
    </location>
</feature>
<feature type="transmembrane region" description="Helical" evidence="9">
    <location>
        <begin position="480"/>
        <end position="502"/>
    </location>
</feature>
<feature type="transmembrane region" description="Helical" evidence="9">
    <location>
        <begin position="1327"/>
        <end position="1348"/>
    </location>
</feature>